<evidence type="ECO:0000313" key="11">
    <source>
        <dbReference type="Proteomes" id="UP000510886"/>
    </source>
</evidence>
<dbReference type="Gene3D" id="3.30.420.10">
    <property type="entry name" value="Ribonuclease H-like superfamily/Ribonuclease H"/>
    <property type="match status" value="1"/>
</dbReference>
<dbReference type="InterPro" id="IPR013520">
    <property type="entry name" value="Ribonucl_H"/>
</dbReference>
<dbReference type="SUPFAM" id="SSF53098">
    <property type="entry name" value="Ribonuclease H-like"/>
    <property type="match status" value="1"/>
</dbReference>
<dbReference type="GO" id="GO:0006260">
    <property type="term" value="P:DNA replication"/>
    <property type="evidence" value="ECO:0007669"/>
    <property type="project" value="UniProtKB-KW"/>
</dbReference>
<evidence type="ECO:0000256" key="5">
    <source>
        <dbReference type="ARBA" id="ARBA00022801"/>
    </source>
</evidence>
<dbReference type="EMBL" id="CP047418">
    <property type="protein sequence ID" value="QLL78301.1"/>
    <property type="molecule type" value="Genomic_DNA"/>
</dbReference>
<dbReference type="GO" id="GO:0003677">
    <property type="term" value="F:DNA binding"/>
    <property type="evidence" value="ECO:0007669"/>
    <property type="project" value="InterPro"/>
</dbReference>
<keyword evidence="5" id="KW-0378">Hydrolase</keyword>
<dbReference type="Pfam" id="PF09707">
    <property type="entry name" value="Cas_Cas2CT1978"/>
    <property type="match status" value="1"/>
</dbReference>
<dbReference type="CDD" id="cd09755">
    <property type="entry name" value="Cas2_I-E"/>
    <property type="match status" value="1"/>
</dbReference>
<keyword evidence="3" id="KW-0235">DNA replication</keyword>
<dbReference type="FunFam" id="3.30.420.10:FF:000045">
    <property type="entry name" value="3'-5' exonuclease DinG"/>
    <property type="match status" value="1"/>
</dbReference>
<keyword evidence="6" id="KW-0269">Exonuclease</keyword>
<dbReference type="GO" id="GO:0008408">
    <property type="term" value="F:3'-5' exonuclease activity"/>
    <property type="evidence" value="ECO:0007669"/>
    <property type="project" value="TreeGrafter"/>
</dbReference>
<evidence type="ECO:0000259" key="9">
    <source>
        <dbReference type="SMART" id="SM00479"/>
    </source>
</evidence>
<gene>
    <name evidence="10" type="primary">cas2e</name>
    <name evidence="10" type="ORF">GTO87_06680</name>
</gene>
<keyword evidence="4" id="KW-0540">Nuclease</keyword>
<dbReference type="NCBIfam" id="TIGR00573">
    <property type="entry name" value="dnaq"/>
    <property type="match status" value="1"/>
</dbReference>
<evidence type="ECO:0000256" key="3">
    <source>
        <dbReference type="ARBA" id="ARBA00022705"/>
    </source>
</evidence>
<dbReference type="InterPro" id="IPR010152">
    <property type="entry name" value="CRISPR-assoc_prot_Cas2_sub"/>
</dbReference>
<dbReference type="GO" id="GO:0003887">
    <property type="term" value="F:DNA-directed DNA polymerase activity"/>
    <property type="evidence" value="ECO:0007669"/>
    <property type="project" value="UniProtKB-KW"/>
</dbReference>
<dbReference type="AlphaFoldDB" id="A0A7H9EL60"/>
<protein>
    <recommendedName>
        <fullName evidence="8">DNA polymerase III polC-type</fullName>
    </recommendedName>
</protein>
<reference evidence="10 11" key="1">
    <citation type="submission" date="2020-01" db="EMBL/GenBank/DDBJ databases">
        <title>Complete and circular genome sequences of six lactobacillus isolates from horses.</title>
        <authorList>
            <person name="Hassan H.M."/>
        </authorList>
    </citation>
    <scope>NUCLEOTIDE SEQUENCE [LARGE SCALE GENOMIC DNA]</scope>
    <source>
        <strain evidence="10 11">1A</strain>
    </source>
</reference>
<evidence type="ECO:0000256" key="6">
    <source>
        <dbReference type="ARBA" id="ARBA00022839"/>
    </source>
</evidence>
<dbReference type="InterPro" id="IPR006054">
    <property type="entry name" value="DnaQ"/>
</dbReference>
<dbReference type="CDD" id="cd06127">
    <property type="entry name" value="DEDDh"/>
    <property type="match status" value="1"/>
</dbReference>
<dbReference type="Proteomes" id="UP000510886">
    <property type="component" value="Chromosome"/>
</dbReference>
<keyword evidence="1" id="KW-0808">Transferase</keyword>
<proteinExistence type="predicted"/>
<keyword evidence="2" id="KW-0548">Nucleotidyltransferase</keyword>
<name>A0A7H9EL60_9LACO</name>
<keyword evidence="7" id="KW-0239">DNA-directed DNA polymerase</keyword>
<dbReference type="PANTHER" id="PTHR30231:SF4">
    <property type="entry name" value="PROTEIN NEN2"/>
    <property type="match status" value="1"/>
</dbReference>
<evidence type="ECO:0000256" key="4">
    <source>
        <dbReference type="ARBA" id="ARBA00022722"/>
    </source>
</evidence>
<dbReference type="RefSeq" id="WP_180848555.1">
    <property type="nucleotide sequence ID" value="NZ_CP047418.1"/>
</dbReference>
<evidence type="ECO:0000313" key="10">
    <source>
        <dbReference type="EMBL" id="QLL78301.1"/>
    </source>
</evidence>
<dbReference type="PANTHER" id="PTHR30231">
    <property type="entry name" value="DNA POLYMERASE III SUBUNIT EPSILON"/>
    <property type="match status" value="1"/>
</dbReference>
<dbReference type="InterPro" id="IPR012337">
    <property type="entry name" value="RNaseH-like_sf"/>
</dbReference>
<dbReference type="NCBIfam" id="TIGR01873">
    <property type="entry name" value="cas_CT1978"/>
    <property type="match status" value="1"/>
</dbReference>
<organism evidence="10 11">
    <name type="scientific">Ligilactobacillus saerimneri</name>
    <dbReference type="NCBI Taxonomy" id="228229"/>
    <lineage>
        <taxon>Bacteria</taxon>
        <taxon>Bacillati</taxon>
        <taxon>Bacillota</taxon>
        <taxon>Bacilli</taxon>
        <taxon>Lactobacillales</taxon>
        <taxon>Lactobacillaceae</taxon>
        <taxon>Ligilactobacillus</taxon>
    </lineage>
</organism>
<evidence type="ECO:0000256" key="1">
    <source>
        <dbReference type="ARBA" id="ARBA00022679"/>
    </source>
</evidence>
<evidence type="ECO:0000256" key="2">
    <source>
        <dbReference type="ARBA" id="ARBA00022695"/>
    </source>
</evidence>
<evidence type="ECO:0000256" key="7">
    <source>
        <dbReference type="ARBA" id="ARBA00022932"/>
    </source>
</evidence>
<evidence type="ECO:0000256" key="8">
    <source>
        <dbReference type="ARBA" id="ARBA00070925"/>
    </source>
</evidence>
<accession>A0A7H9EL60</accession>
<dbReference type="InterPro" id="IPR036397">
    <property type="entry name" value="RNaseH_sf"/>
</dbReference>
<sequence length="288" mass="33036">MIVITLTKVPYSLRGDLTKWCQEIQTGVYVGNVNARIRDQLWERIKRNVGNGEATLVYNTNNELGYTFLTTRRDHLVVDYDGIPLMKKVAAKKTVKHGFSKAARYHKARKFKSKKIVNNIQKRKEFIVVDVETTGLDSEKDEIISIGAVKRGKTGKKESFFHIIECSKVIPPAIQKLTGLTNEIVEAGEPLVKVLRAFRNFIGDERIVGYNLRFDIEFLDYAFKKVKLERKSNELVDLLAIVKNKNRFLDNYKLDTVLQAYGIENKQPHQALEDAKATFQLAEKLMEN</sequence>
<dbReference type="Gene3D" id="3.30.70.240">
    <property type="match status" value="1"/>
</dbReference>
<dbReference type="SMART" id="SM00479">
    <property type="entry name" value="EXOIII"/>
    <property type="match status" value="1"/>
</dbReference>
<dbReference type="Pfam" id="PF00929">
    <property type="entry name" value="RNase_T"/>
    <property type="match status" value="1"/>
</dbReference>
<dbReference type="KEGG" id="lsw:GTO87_06680"/>
<feature type="domain" description="Exonuclease" evidence="9">
    <location>
        <begin position="125"/>
        <end position="288"/>
    </location>
</feature>